<evidence type="ECO:0000313" key="2">
    <source>
        <dbReference type="EMBL" id="NRT20098.1"/>
    </source>
</evidence>
<reference evidence="2 3" key="1">
    <citation type="submission" date="2020-05" db="EMBL/GenBank/DDBJ databases">
        <title>Genomic Encyclopedia of Type Strains, Phase IV (KMG-V): Genome sequencing to study the core and pangenomes of soil and plant-associated prokaryotes.</title>
        <authorList>
            <person name="Whitman W."/>
        </authorList>
    </citation>
    <scope>NUCLEOTIDE SEQUENCE [LARGE SCALE GENOMIC DNA]</scope>
    <source>
        <strain evidence="2 3">9A</strain>
    </source>
</reference>
<sequence length="131" mass="14190">MSFASGLQQVHGQTTPNTTYSDPDEIRLAAPQALAQAAQKAFSVAERTSLCGLGRGFISFTCQVSSSGRIEAITEIKRYQAAHTIPASAVGKLAESIRRNVVFHVPTADKPARMSRFRRPSVVVPLKVFCK</sequence>
<gene>
    <name evidence="2" type="ORF">HNP98_002937</name>
</gene>
<keyword evidence="3" id="KW-1185">Reference proteome</keyword>
<dbReference type="RefSeq" id="WP_173810835.1">
    <property type="nucleotide sequence ID" value="NZ_JABSNP010000014.1"/>
</dbReference>
<comment type="caution">
    <text evidence="2">The sequence shown here is derived from an EMBL/GenBank/DDBJ whole genome shotgun (WGS) entry which is preliminary data.</text>
</comment>
<feature type="region of interest" description="Disordered" evidence="1">
    <location>
        <begin position="1"/>
        <end position="23"/>
    </location>
</feature>
<protein>
    <recommendedName>
        <fullName evidence="4">TonB C-terminal domain-containing protein</fullName>
    </recommendedName>
</protein>
<name>A0ABX2FSC8_9BACT</name>
<feature type="compositionally biased region" description="Polar residues" evidence="1">
    <location>
        <begin position="1"/>
        <end position="21"/>
    </location>
</feature>
<proteinExistence type="predicted"/>
<organism evidence="2 3">
    <name type="scientific">Hymenobacter caeli</name>
    <dbReference type="NCBI Taxonomy" id="2735894"/>
    <lineage>
        <taxon>Bacteria</taxon>
        <taxon>Pseudomonadati</taxon>
        <taxon>Bacteroidota</taxon>
        <taxon>Cytophagia</taxon>
        <taxon>Cytophagales</taxon>
        <taxon>Hymenobacteraceae</taxon>
        <taxon>Hymenobacter</taxon>
    </lineage>
</organism>
<dbReference type="Proteomes" id="UP000779507">
    <property type="component" value="Unassembled WGS sequence"/>
</dbReference>
<evidence type="ECO:0000256" key="1">
    <source>
        <dbReference type="SAM" id="MobiDB-lite"/>
    </source>
</evidence>
<evidence type="ECO:0000313" key="3">
    <source>
        <dbReference type="Proteomes" id="UP000779507"/>
    </source>
</evidence>
<dbReference type="EMBL" id="JABSNP010000014">
    <property type="protein sequence ID" value="NRT20098.1"/>
    <property type="molecule type" value="Genomic_DNA"/>
</dbReference>
<evidence type="ECO:0008006" key="4">
    <source>
        <dbReference type="Google" id="ProtNLM"/>
    </source>
</evidence>
<accession>A0ABX2FSC8</accession>